<dbReference type="Gene3D" id="1.10.287.70">
    <property type="match status" value="1"/>
</dbReference>
<dbReference type="EMBL" id="JAWZYT010000298">
    <property type="protein sequence ID" value="KAK4325127.1"/>
    <property type="molecule type" value="Genomic_DNA"/>
</dbReference>
<dbReference type="GO" id="GO:0050906">
    <property type="term" value="P:detection of stimulus involved in sensory perception"/>
    <property type="evidence" value="ECO:0007669"/>
    <property type="project" value="UniProtKB-ARBA"/>
</dbReference>
<comment type="subcellular location">
    <subcellularLocation>
        <location evidence="1">Cell membrane</location>
        <topology evidence="1">Multi-pass membrane protein</topology>
    </subcellularLocation>
</comment>
<evidence type="ECO:0000256" key="2">
    <source>
        <dbReference type="ARBA" id="ARBA00008685"/>
    </source>
</evidence>
<keyword evidence="13" id="KW-1185">Reference proteome</keyword>
<dbReference type="Pfam" id="PF00060">
    <property type="entry name" value="Lig_chan"/>
    <property type="match status" value="1"/>
</dbReference>
<evidence type="ECO:0000256" key="7">
    <source>
        <dbReference type="ARBA" id="ARBA00023170"/>
    </source>
</evidence>
<keyword evidence="4 10" id="KW-0812">Transmembrane</keyword>
<dbReference type="PANTHER" id="PTHR42643:SF24">
    <property type="entry name" value="IONOTROPIC RECEPTOR 60A"/>
    <property type="match status" value="1"/>
</dbReference>
<dbReference type="InterPro" id="IPR052192">
    <property type="entry name" value="Insect_Ionotropic_Sensory_Rcpt"/>
</dbReference>
<comment type="caution">
    <text evidence="12">The sequence shown here is derived from an EMBL/GenBank/DDBJ whole genome shotgun (WGS) entry which is preliminary data.</text>
</comment>
<dbReference type="AlphaFoldDB" id="A0AAE1UIN4"/>
<keyword evidence="5 10" id="KW-1133">Transmembrane helix</keyword>
<keyword evidence="7" id="KW-0675">Receptor</keyword>
<dbReference type="SUPFAM" id="SSF53850">
    <property type="entry name" value="Periplasmic binding protein-like II"/>
    <property type="match status" value="1"/>
</dbReference>
<evidence type="ECO:0000256" key="5">
    <source>
        <dbReference type="ARBA" id="ARBA00022989"/>
    </source>
</evidence>
<keyword evidence="8" id="KW-0325">Glycoprotein</keyword>
<name>A0AAE1UIN4_9EUCA</name>
<organism evidence="12 13">
    <name type="scientific">Petrolisthes manimaculis</name>
    <dbReference type="NCBI Taxonomy" id="1843537"/>
    <lineage>
        <taxon>Eukaryota</taxon>
        <taxon>Metazoa</taxon>
        <taxon>Ecdysozoa</taxon>
        <taxon>Arthropoda</taxon>
        <taxon>Crustacea</taxon>
        <taxon>Multicrustacea</taxon>
        <taxon>Malacostraca</taxon>
        <taxon>Eumalacostraca</taxon>
        <taxon>Eucarida</taxon>
        <taxon>Decapoda</taxon>
        <taxon>Pleocyemata</taxon>
        <taxon>Anomura</taxon>
        <taxon>Galatheoidea</taxon>
        <taxon>Porcellanidae</taxon>
        <taxon>Petrolisthes</taxon>
    </lineage>
</organism>
<proteinExistence type="inferred from homology"/>
<accession>A0AAE1UIN4</accession>
<dbReference type="InterPro" id="IPR001320">
    <property type="entry name" value="Iontro_rcpt_C"/>
</dbReference>
<evidence type="ECO:0000256" key="6">
    <source>
        <dbReference type="ARBA" id="ARBA00023136"/>
    </source>
</evidence>
<evidence type="ECO:0000313" key="13">
    <source>
        <dbReference type="Proteomes" id="UP001292094"/>
    </source>
</evidence>
<feature type="region of interest" description="Disordered" evidence="9">
    <location>
        <begin position="59"/>
        <end position="104"/>
    </location>
</feature>
<keyword evidence="6 10" id="KW-0472">Membrane</keyword>
<evidence type="ECO:0000256" key="10">
    <source>
        <dbReference type="SAM" id="Phobius"/>
    </source>
</evidence>
<evidence type="ECO:0000259" key="11">
    <source>
        <dbReference type="Pfam" id="PF00060"/>
    </source>
</evidence>
<feature type="transmembrane region" description="Helical" evidence="10">
    <location>
        <begin position="326"/>
        <end position="349"/>
    </location>
</feature>
<dbReference type="Proteomes" id="UP001292094">
    <property type="component" value="Unassembled WGS sequence"/>
</dbReference>
<evidence type="ECO:0000256" key="9">
    <source>
        <dbReference type="SAM" id="MobiDB-lite"/>
    </source>
</evidence>
<evidence type="ECO:0000256" key="4">
    <source>
        <dbReference type="ARBA" id="ARBA00022692"/>
    </source>
</evidence>
<evidence type="ECO:0000256" key="1">
    <source>
        <dbReference type="ARBA" id="ARBA00004651"/>
    </source>
</evidence>
<sequence>MSSMLILTRDRLQDLDSSESIHIGEHAAGYQRTSIQSDIAGFIKPFTPWVGVTRKDIREAGKDGGETGKDRVEVRKDREVTGKAKETSQQPYDHHQRGSSSSSSVFGRDAVMWTVGALLTQSVSLKPPRGVVKGLTGLWLLLSLILATVYRSNLKAMIILPKITLPFNNLEELNNAGLPVWVALDSVLSDMIYNSEPQSVLGRLNHTVYNYDMEYSIPDGIKGYLTGRHVMAIPLAPLTFLTHLDYTQTGRCKTYIMAETFIKNAQFVIYFRKGSQLKAQLDPVIRGFREFGIFNHLYHKFVSNASRCLDPIKAESGRALDLRDFYGVYSIYAGGMVMALWCFLVEALVGRSRLQGK</sequence>
<dbReference type="GO" id="GO:0005886">
    <property type="term" value="C:plasma membrane"/>
    <property type="evidence" value="ECO:0007669"/>
    <property type="project" value="UniProtKB-SubCell"/>
</dbReference>
<keyword evidence="3" id="KW-1003">Cell membrane</keyword>
<dbReference type="PANTHER" id="PTHR42643">
    <property type="entry name" value="IONOTROPIC RECEPTOR 20A-RELATED"/>
    <property type="match status" value="1"/>
</dbReference>
<evidence type="ECO:0000313" key="12">
    <source>
        <dbReference type="EMBL" id="KAK4325127.1"/>
    </source>
</evidence>
<evidence type="ECO:0000256" key="8">
    <source>
        <dbReference type="ARBA" id="ARBA00023180"/>
    </source>
</evidence>
<evidence type="ECO:0000256" key="3">
    <source>
        <dbReference type="ARBA" id="ARBA00022475"/>
    </source>
</evidence>
<feature type="domain" description="Ionotropic glutamate receptor C-terminal" evidence="11">
    <location>
        <begin position="92"/>
        <end position="336"/>
    </location>
</feature>
<gene>
    <name evidence="12" type="ORF">Pmani_004281</name>
</gene>
<comment type="similarity">
    <text evidence="2">Belongs to the glutamate-gated ion channel (TC 1.A.10.1) family.</text>
</comment>
<protein>
    <recommendedName>
        <fullName evidence="11">Ionotropic glutamate receptor C-terminal domain-containing protein</fullName>
    </recommendedName>
</protein>
<reference evidence="12" key="1">
    <citation type="submission" date="2023-11" db="EMBL/GenBank/DDBJ databases">
        <title>Genome assemblies of two species of porcelain crab, Petrolisthes cinctipes and Petrolisthes manimaculis (Anomura: Porcellanidae).</title>
        <authorList>
            <person name="Angst P."/>
        </authorList>
    </citation>
    <scope>NUCLEOTIDE SEQUENCE</scope>
    <source>
        <strain evidence="12">PB745_02</strain>
        <tissue evidence="12">Gill</tissue>
    </source>
</reference>
<dbReference type="GO" id="GO:0015276">
    <property type="term" value="F:ligand-gated monoatomic ion channel activity"/>
    <property type="evidence" value="ECO:0007669"/>
    <property type="project" value="InterPro"/>
</dbReference>
<feature type="compositionally biased region" description="Basic and acidic residues" evidence="9">
    <location>
        <begin position="59"/>
        <end position="96"/>
    </location>
</feature>